<proteinExistence type="predicted"/>
<dbReference type="EMBL" id="JACGWJ010000640">
    <property type="protein sequence ID" value="KAL0290141.1"/>
    <property type="molecule type" value="Genomic_DNA"/>
</dbReference>
<dbReference type="PROSITE" id="PS50878">
    <property type="entry name" value="RT_POL"/>
    <property type="match status" value="1"/>
</dbReference>
<dbReference type="PANTHER" id="PTHR33116:SF78">
    <property type="entry name" value="OS12G0587133 PROTEIN"/>
    <property type="match status" value="1"/>
</dbReference>
<dbReference type="InterPro" id="IPR000477">
    <property type="entry name" value="RT_dom"/>
</dbReference>
<name>A0AAW2J817_SESRA</name>
<dbReference type="Pfam" id="PF00078">
    <property type="entry name" value="RVT_1"/>
    <property type="match status" value="1"/>
</dbReference>
<reference evidence="2" key="2">
    <citation type="journal article" date="2024" name="Plant">
        <title>Genomic evolution and insights into agronomic trait innovations of Sesamum species.</title>
        <authorList>
            <person name="Miao H."/>
            <person name="Wang L."/>
            <person name="Qu L."/>
            <person name="Liu H."/>
            <person name="Sun Y."/>
            <person name="Le M."/>
            <person name="Wang Q."/>
            <person name="Wei S."/>
            <person name="Zheng Y."/>
            <person name="Lin W."/>
            <person name="Duan Y."/>
            <person name="Cao H."/>
            <person name="Xiong S."/>
            <person name="Wang X."/>
            <person name="Wei L."/>
            <person name="Li C."/>
            <person name="Ma Q."/>
            <person name="Ju M."/>
            <person name="Zhao R."/>
            <person name="Li G."/>
            <person name="Mu C."/>
            <person name="Tian Q."/>
            <person name="Mei H."/>
            <person name="Zhang T."/>
            <person name="Gao T."/>
            <person name="Zhang H."/>
        </authorList>
    </citation>
    <scope>NUCLEOTIDE SEQUENCE</scope>
    <source>
        <strain evidence="2">G02</strain>
    </source>
</reference>
<gene>
    <name evidence="2" type="ORF">Sradi_7056400</name>
</gene>
<reference evidence="2" key="1">
    <citation type="submission" date="2020-06" db="EMBL/GenBank/DDBJ databases">
        <authorList>
            <person name="Li T."/>
            <person name="Hu X."/>
            <person name="Zhang T."/>
            <person name="Song X."/>
            <person name="Zhang H."/>
            <person name="Dai N."/>
            <person name="Sheng W."/>
            <person name="Hou X."/>
            <person name="Wei L."/>
        </authorList>
    </citation>
    <scope>NUCLEOTIDE SEQUENCE</scope>
    <source>
        <strain evidence="2">G02</strain>
        <tissue evidence="2">Leaf</tissue>
    </source>
</reference>
<dbReference type="CDD" id="cd01650">
    <property type="entry name" value="RT_nLTR_like"/>
    <property type="match status" value="1"/>
</dbReference>
<protein>
    <recommendedName>
        <fullName evidence="1">Reverse transcriptase domain-containing protein</fullName>
    </recommendedName>
</protein>
<accession>A0AAW2J817</accession>
<comment type="caution">
    <text evidence="2">The sequence shown here is derived from an EMBL/GenBank/DDBJ whole genome shotgun (WGS) entry which is preliminary data.</text>
</comment>
<evidence type="ECO:0000259" key="1">
    <source>
        <dbReference type="PROSITE" id="PS50878"/>
    </source>
</evidence>
<feature type="domain" description="Reverse transcriptase" evidence="1">
    <location>
        <begin position="1"/>
        <end position="223"/>
    </location>
</feature>
<evidence type="ECO:0000313" key="2">
    <source>
        <dbReference type="EMBL" id="KAL0290141.1"/>
    </source>
</evidence>
<dbReference type="PANTHER" id="PTHR33116">
    <property type="entry name" value="REVERSE TRANSCRIPTASE ZINC-BINDING DOMAIN-CONTAINING PROTEIN-RELATED-RELATED"/>
    <property type="match status" value="1"/>
</dbReference>
<dbReference type="AlphaFoldDB" id="A0AAW2J817"/>
<sequence length="573" mass="65699">MYKAIAKILVKRMKLVLHSLIDYSQNAFVPGRCIADNILLAQELLSGYNQARLPQRCTIKIDIQKAYDSVQWDFLLQILKLFNFPSQFISWVEQCVTTAAFSIALNGCLYGFFAGSRGLRQGDPISPYLFVLVGNPPCSVAFKNPARGRIPLSLEVFCFGGISSVRLITEVLEEFARLSGLRINPSKSTIILSKSVQRDRQNILNLVGFQEGNLPIKYLGVPLTASRLTVADCRPILEKVSARLAGWAHLNLSLAGRAQLLKSVLASLHMYWSSVFLLPKSIIKIIEQRMRSFLWQGVSGSGLAKVAWDQVCKTKEEGGLGIRRVLHVNLALIMKHVWRILQEDSNSIWVAWVLRYRLRNHPIWTVNTTSASWSWKKLVKASYLLKEGLEYRVGDGARFRLWTDLWHSSSPLIHRFPRGPTITGLPADARLMMVIQQGQWRWPSEADFDIQQIMSDLPTLHPQQSDEILWKQVLNRHVRFGWPNRGWQHDITWAARRWRSRHLLNEASRALLASIVYNIWRERNSRIFSDIASSSEAVAVRALEEVRYRIISEDLKPSLQRLVLFRIWQIPWS</sequence>
<organism evidence="2">
    <name type="scientific">Sesamum radiatum</name>
    <name type="common">Black benniseed</name>
    <dbReference type="NCBI Taxonomy" id="300843"/>
    <lineage>
        <taxon>Eukaryota</taxon>
        <taxon>Viridiplantae</taxon>
        <taxon>Streptophyta</taxon>
        <taxon>Embryophyta</taxon>
        <taxon>Tracheophyta</taxon>
        <taxon>Spermatophyta</taxon>
        <taxon>Magnoliopsida</taxon>
        <taxon>eudicotyledons</taxon>
        <taxon>Gunneridae</taxon>
        <taxon>Pentapetalae</taxon>
        <taxon>asterids</taxon>
        <taxon>lamiids</taxon>
        <taxon>Lamiales</taxon>
        <taxon>Pedaliaceae</taxon>
        <taxon>Sesamum</taxon>
    </lineage>
</organism>